<evidence type="ECO:0000256" key="9">
    <source>
        <dbReference type="ARBA" id="ARBA00023329"/>
    </source>
</evidence>
<evidence type="ECO:0000256" key="5">
    <source>
        <dbReference type="ARBA" id="ARBA00023015"/>
    </source>
</evidence>
<protein>
    <submittedName>
        <fullName evidence="13">Si:ch211-260e23.9</fullName>
    </submittedName>
</protein>
<evidence type="ECO:0000256" key="2">
    <source>
        <dbReference type="ARBA" id="ARBA00004514"/>
    </source>
</evidence>
<evidence type="ECO:0000256" key="1">
    <source>
        <dbReference type="ARBA" id="ARBA00004419"/>
    </source>
</evidence>
<dbReference type="RefSeq" id="XP_012670415.2">
    <property type="nucleotide sequence ID" value="XM_012814961.3"/>
</dbReference>
<dbReference type="KEGG" id="char:105889163"/>
<proteinExistence type="predicted"/>
<keyword evidence="5" id="KW-0805">Transcription regulation</keyword>
<dbReference type="GO" id="GO:0031410">
    <property type="term" value="C:cytoplasmic vesicle"/>
    <property type="evidence" value="ECO:0007669"/>
    <property type="project" value="UniProtKB-KW"/>
</dbReference>
<dbReference type="GO" id="GO:0016604">
    <property type="term" value="C:nuclear body"/>
    <property type="evidence" value="ECO:0007669"/>
    <property type="project" value="UniProtKB-SubCell"/>
</dbReference>
<dbReference type="Pfam" id="PF14839">
    <property type="entry name" value="DOR"/>
    <property type="match status" value="1"/>
</dbReference>
<evidence type="ECO:0000256" key="11">
    <source>
        <dbReference type="SAM" id="MobiDB-lite"/>
    </source>
</evidence>
<name>A0A6P3VEX8_CLUHA</name>
<gene>
    <name evidence="13" type="primary">si:ch211-260e23.9</name>
</gene>
<sequence>MIGKLLSHILGNMEEDADIGGKCVQIENGEDLMEYDDGEWIIINIHESQSLTSAEVDPLENLLIEHPSMSVYNMMSQRTEEEDLTSDEEEEGSPRPVPFKRHLSWRLAGWGSPLPCSASMLPIQCAKTQMDRRKLSRSAIQRQNLARIRFSAAERRYGFFKQPCQRLYNY</sequence>
<keyword evidence="8" id="KW-0539">Nucleus</keyword>
<organism evidence="12 13">
    <name type="scientific">Clupea harengus</name>
    <name type="common">Atlantic herring</name>
    <dbReference type="NCBI Taxonomy" id="7950"/>
    <lineage>
        <taxon>Eukaryota</taxon>
        <taxon>Metazoa</taxon>
        <taxon>Chordata</taxon>
        <taxon>Craniata</taxon>
        <taxon>Vertebrata</taxon>
        <taxon>Euteleostomi</taxon>
        <taxon>Actinopterygii</taxon>
        <taxon>Neopterygii</taxon>
        <taxon>Teleostei</taxon>
        <taxon>Clupei</taxon>
        <taxon>Clupeiformes</taxon>
        <taxon>Clupeoidei</taxon>
        <taxon>Clupeidae</taxon>
        <taxon>Clupea</taxon>
    </lineage>
</organism>
<dbReference type="GO" id="GO:0000045">
    <property type="term" value="P:autophagosome assembly"/>
    <property type="evidence" value="ECO:0007669"/>
    <property type="project" value="TreeGrafter"/>
</dbReference>
<dbReference type="GeneID" id="105889163"/>
<dbReference type="GO" id="GO:0005829">
    <property type="term" value="C:cytosol"/>
    <property type="evidence" value="ECO:0007669"/>
    <property type="project" value="UniProtKB-SubCell"/>
</dbReference>
<comment type="subcellular location">
    <subcellularLocation>
        <location evidence="2">Cytoplasm</location>
        <location evidence="2">Cytosol</location>
    </subcellularLocation>
    <subcellularLocation>
        <location evidence="1">Cytoplasmic vesicle</location>
        <location evidence="1">Autophagosome</location>
    </subcellularLocation>
    <subcellularLocation>
        <location evidence="10">Nucleus</location>
        <location evidence="10">Nuclear body</location>
    </subcellularLocation>
</comment>
<evidence type="ECO:0000313" key="12">
    <source>
        <dbReference type="Proteomes" id="UP000515152"/>
    </source>
</evidence>
<dbReference type="PANTHER" id="PTHR31671">
    <property type="entry name" value="DIABETES AND OBESITY REGULATED, ISOFORM G"/>
    <property type="match status" value="1"/>
</dbReference>
<accession>A0A6P3VEX8</accession>
<evidence type="ECO:0000256" key="4">
    <source>
        <dbReference type="ARBA" id="ARBA00023006"/>
    </source>
</evidence>
<evidence type="ECO:0000256" key="7">
    <source>
        <dbReference type="ARBA" id="ARBA00023163"/>
    </source>
</evidence>
<dbReference type="OrthoDB" id="10041339at2759"/>
<dbReference type="AlphaFoldDB" id="A0A6P3VEX8"/>
<keyword evidence="9" id="KW-0968">Cytoplasmic vesicle</keyword>
<evidence type="ECO:0000256" key="6">
    <source>
        <dbReference type="ARBA" id="ARBA00023159"/>
    </source>
</evidence>
<dbReference type="GO" id="GO:0045893">
    <property type="term" value="P:positive regulation of DNA-templated transcription"/>
    <property type="evidence" value="ECO:0007669"/>
    <property type="project" value="TreeGrafter"/>
</dbReference>
<feature type="region of interest" description="Disordered" evidence="11">
    <location>
        <begin position="77"/>
        <end position="97"/>
    </location>
</feature>
<evidence type="ECO:0000256" key="8">
    <source>
        <dbReference type="ARBA" id="ARBA00023242"/>
    </source>
</evidence>
<keyword evidence="6" id="KW-0010">Activator</keyword>
<keyword evidence="12" id="KW-1185">Reference proteome</keyword>
<dbReference type="Proteomes" id="UP000515152">
    <property type="component" value="Chromosome 6"/>
</dbReference>
<keyword evidence="3" id="KW-0963">Cytoplasm</keyword>
<dbReference type="InterPro" id="IPR029431">
    <property type="entry name" value="TP53INP"/>
</dbReference>
<keyword evidence="4" id="KW-0072">Autophagy</keyword>
<reference evidence="13" key="1">
    <citation type="submission" date="2025-08" db="UniProtKB">
        <authorList>
            <consortium name="RefSeq"/>
        </authorList>
    </citation>
    <scope>IDENTIFICATION</scope>
</reference>
<evidence type="ECO:0000256" key="3">
    <source>
        <dbReference type="ARBA" id="ARBA00022490"/>
    </source>
</evidence>
<evidence type="ECO:0000256" key="10">
    <source>
        <dbReference type="ARBA" id="ARBA00034306"/>
    </source>
</evidence>
<dbReference type="PANTHER" id="PTHR31671:SF4">
    <property type="entry name" value="SI:CH211-260E23.9"/>
    <property type="match status" value="1"/>
</dbReference>
<keyword evidence="7" id="KW-0804">Transcription</keyword>
<dbReference type="GO" id="GO:0005776">
    <property type="term" value="C:autophagosome"/>
    <property type="evidence" value="ECO:0007669"/>
    <property type="project" value="UniProtKB-SubCell"/>
</dbReference>
<feature type="compositionally biased region" description="Acidic residues" evidence="11">
    <location>
        <begin position="80"/>
        <end position="91"/>
    </location>
</feature>
<evidence type="ECO:0000313" key="13">
    <source>
        <dbReference type="RefSeq" id="XP_012670415.2"/>
    </source>
</evidence>